<dbReference type="Pfam" id="PF11959">
    <property type="entry name" value="DUF3473"/>
    <property type="match status" value="1"/>
</dbReference>
<accession>A0A839HEU6</accession>
<dbReference type="InterPro" id="IPR014344">
    <property type="entry name" value="XrtA_polysacc_deacetyl"/>
</dbReference>
<dbReference type="PROSITE" id="PS51677">
    <property type="entry name" value="NODB"/>
    <property type="match status" value="1"/>
</dbReference>
<dbReference type="GO" id="GO:0016810">
    <property type="term" value="F:hydrolase activity, acting on carbon-nitrogen (but not peptide) bonds"/>
    <property type="evidence" value="ECO:0007669"/>
    <property type="project" value="InterPro"/>
</dbReference>
<evidence type="ECO:0000313" key="2">
    <source>
        <dbReference type="EMBL" id="MBB1127181.1"/>
    </source>
</evidence>
<dbReference type="SUPFAM" id="SSF88713">
    <property type="entry name" value="Glycoside hydrolase/deacetylase"/>
    <property type="match status" value="1"/>
</dbReference>
<protein>
    <submittedName>
        <fullName evidence="2">DUF3473 domain-containing protein</fullName>
    </submittedName>
</protein>
<dbReference type="PANTHER" id="PTHR47561">
    <property type="entry name" value="POLYSACCHARIDE DEACETYLASE FAMILY PROTEIN (AFU_ORTHOLOGUE AFUA_6G05030)"/>
    <property type="match status" value="1"/>
</dbReference>
<dbReference type="InterPro" id="IPR011330">
    <property type="entry name" value="Glyco_hydro/deAcase_b/a-brl"/>
</dbReference>
<dbReference type="InterPro" id="IPR002509">
    <property type="entry name" value="NODB_dom"/>
</dbReference>
<dbReference type="InterPro" id="IPR045235">
    <property type="entry name" value="PuuE_HpPgdA-like"/>
</dbReference>
<proteinExistence type="predicted"/>
<dbReference type="Proteomes" id="UP000548632">
    <property type="component" value="Unassembled WGS sequence"/>
</dbReference>
<evidence type="ECO:0000313" key="3">
    <source>
        <dbReference type="Proteomes" id="UP000548632"/>
    </source>
</evidence>
<gene>
    <name evidence="2" type="ORF">HUK38_13245</name>
</gene>
<sequence>MTVDVEDYFQVSAFEKHIARDRWDYLPCRIERNMDLILKLFDETQIKATFFVLGWIAERYPNMIRRLVDAGHELASHGYEHKRIIYQTPLEFRVDIRRTKALLEDLAGVAVIGYRAASYSINQDNQWAHEELCAAGYLYSSSIYPIRHDLYGIPNAPRFRYFPIVKEPGFSEIPISTVELFKKRFPCGGGGYFRLYPYAISQAAIARVNQYEQQPVIFYFHPWELDPNQPRQSGISIKTRFRHYFNLHRMAQRLRHLLADFSWDRMDRVFLGSVSIHPCV</sequence>
<feature type="domain" description="NodB homology" evidence="1">
    <location>
        <begin position="17"/>
        <end position="214"/>
    </location>
</feature>
<dbReference type="GO" id="GO:0005975">
    <property type="term" value="P:carbohydrate metabolic process"/>
    <property type="evidence" value="ECO:0007669"/>
    <property type="project" value="InterPro"/>
</dbReference>
<dbReference type="InterPro" id="IPR022560">
    <property type="entry name" value="DUF3473"/>
</dbReference>
<name>A0A839HEU6_9GAMM</name>
<comment type="caution">
    <text evidence="2">The sequence shown here is derived from an EMBL/GenBank/DDBJ whole genome shotgun (WGS) entry which is preliminary data.</text>
</comment>
<reference evidence="2 3" key="1">
    <citation type="journal article" date="2020" name="Arch. Microbiol.">
        <title>The genome sequence of the giant phototrophic gammaproteobacterium Thiospirillum jenense gives insight into its physiological properties and phylogenetic relationships.</title>
        <authorList>
            <person name="Imhoff J.F."/>
            <person name="Meyer T.E."/>
            <person name="Kyndt J.A."/>
        </authorList>
    </citation>
    <scope>NUCLEOTIDE SEQUENCE [LARGE SCALE GENOMIC DNA]</scope>
    <source>
        <strain evidence="2 3">DSM 216</strain>
    </source>
</reference>
<dbReference type="AlphaFoldDB" id="A0A839HEU6"/>
<dbReference type="CDD" id="cd10941">
    <property type="entry name" value="CE4_PuuE_HpPgdA_like_2"/>
    <property type="match status" value="1"/>
</dbReference>
<dbReference type="Gene3D" id="3.20.20.370">
    <property type="entry name" value="Glycoside hydrolase/deacetylase"/>
    <property type="match status" value="1"/>
</dbReference>
<dbReference type="EMBL" id="JABVCQ010000039">
    <property type="protein sequence ID" value="MBB1127181.1"/>
    <property type="molecule type" value="Genomic_DNA"/>
</dbReference>
<organism evidence="2 3">
    <name type="scientific">Thiospirillum jenense</name>
    <dbReference type="NCBI Taxonomy" id="1653858"/>
    <lineage>
        <taxon>Bacteria</taxon>
        <taxon>Pseudomonadati</taxon>
        <taxon>Pseudomonadota</taxon>
        <taxon>Gammaproteobacteria</taxon>
        <taxon>Chromatiales</taxon>
        <taxon>Chromatiaceae</taxon>
        <taxon>Thiospirillum</taxon>
    </lineage>
</organism>
<evidence type="ECO:0000259" key="1">
    <source>
        <dbReference type="PROSITE" id="PS51677"/>
    </source>
</evidence>
<dbReference type="Pfam" id="PF01522">
    <property type="entry name" value="Polysacc_deac_1"/>
    <property type="match status" value="1"/>
</dbReference>
<dbReference type="NCBIfam" id="TIGR03006">
    <property type="entry name" value="pepcterm_polyde"/>
    <property type="match status" value="1"/>
</dbReference>
<keyword evidence="3" id="KW-1185">Reference proteome</keyword>
<feature type="non-terminal residue" evidence="2">
    <location>
        <position position="280"/>
    </location>
</feature>
<dbReference type="PANTHER" id="PTHR47561:SF1">
    <property type="entry name" value="POLYSACCHARIDE DEACETYLASE FAMILY PROTEIN (AFU_ORTHOLOGUE AFUA_6G05030)"/>
    <property type="match status" value="1"/>
</dbReference>